<name>A0ACB8V6U0_9EURO</name>
<gene>
    <name evidence="1" type="ORF">LOY88_000043</name>
</gene>
<accession>A0ACB8V6U0</accession>
<organism evidence="1">
    <name type="scientific">Ophidiomyces ophidiicola</name>
    <dbReference type="NCBI Taxonomy" id="1387563"/>
    <lineage>
        <taxon>Eukaryota</taxon>
        <taxon>Fungi</taxon>
        <taxon>Dikarya</taxon>
        <taxon>Ascomycota</taxon>
        <taxon>Pezizomycotina</taxon>
        <taxon>Eurotiomycetes</taxon>
        <taxon>Eurotiomycetidae</taxon>
        <taxon>Onygenales</taxon>
        <taxon>Onygenaceae</taxon>
        <taxon>Ophidiomyces</taxon>
    </lineage>
</organism>
<protein>
    <submittedName>
        <fullName evidence="1">Uncharacterized protein</fullName>
    </submittedName>
</protein>
<dbReference type="EMBL" id="JALBCA010000002">
    <property type="protein sequence ID" value="KAI2393445.1"/>
    <property type="molecule type" value="Genomic_DNA"/>
</dbReference>
<evidence type="ECO:0000313" key="1">
    <source>
        <dbReference type="EMBL" id="KAI2393445.1"/>
    </source>
</evidence>
<comment type="caution">
    <text evidence="1">The sequence shown here is derived from an EMBL/GenBank/DDBJ whole genome shotgun (WGS) entry which is preliminary data.</text>
</comment>
<proteinExistence type="predicted"/>
<sequence length="327" mass="36423">MLITHTLTVHVDLRKIAIVTAILDRSPNHKTVSRFVRTALARAGEPLSINTLASKLIHSSSINNQPWLIQKVETLAREGNSWKAMVLYGMILLEKGQPDEAANWYQSAMNAVKPIETPSSLQTILNAVALVKSPFEAYAELKLKLEQVDEARKAAEVGVSQYNNSGCHKLLASILSSNNQDHDKAEGHLMKSAMSRDPNACHVLGQIYRLKHLGLKQAENDPFYQVLFASRKISPGLILDRSPYISTAEYYRMAKEWLELAAYEGVAMASLQMAILLRQENKLQDGLAYLDRVGDDSKYTQVVANLREIWTTPDADTSSILLASHQL</sequence>
<reference evidence="1" key="1">
    <citation type="journal article" date="2022" name="bioRxiv">
        <title>Population genetic analysis of Ophidiomyces ophidiicola, the causative agent of snake fungal disease, indicates recent introductions to the USA.</title>
        <authorList>
            <person name="Ladner J.T."/>
            <person name="Palmer J.M."/>
            <person name="Ettinger C.L."/>
            <person name="Stajich J.E."/>
            <person name="Farrell T.M."/>
            <person name="Glorioso B.M."/>
            <person name="Lawson B."/>
            <person name="Price S.J."/>
            <person name="Stengle A.G."/>
            <person name="Grear D.A."/>
            <person name="Lorch J.M."/>
        </authorList>
    </citation>
    <scope>NUCLEOTIDE SEQUENCE</scope>
    <source>
        <strain evidence="1">NWHC 24266-5</strain>
    </source>
</reference>